<gene>
    <name evidence="1" type="ORF">Mal15_29940</name>
</gene>
<dbReference type="RefSeq" id="WP_147868410.1">
    <property type="nucleotide sequence ID" value="NZ_CP036264.1"/>
</dbReference>
<dbReference type="EMBL" id="CP036264">
    <property type="protein sequence ID" value="QEF98936.1"/>
    <property type="molecule type" value="Genomic_DNA"/>
</dbReference>
<dbReference type="KEGG" id="smam:Mal15_29940"/>
<dbReference type="Proteomes" id="UP000321353">
    <property type="component" value="Chromosome"/>
</dbReference>
<evidence type="ECO:0000313" key="1">
    <source>
        <dbReference type="EMBL" id="QEF98936.1"/>
    </source>
</evidence>
<name>A0A5B9MFQ3_9BACT</name>
<keyword evidence="2" id="KW-1185">Reference proteome</keyword>
<organism evidence="1 2">
    <name type="scientific">Stieleria maiorica</name>
    <dbReference type="NCBI Taxonomy" id="2795974"/>
    <lineage>
        <taxon>Bacteria</taxon>
        <taxon>Pseudomonadati</taxon>
        <taxon>Planctomycetota</taxon>
        <taxon>Planctomycetia</taxon>
        <taxon>Pirellulales</taxon>
        <taxon>Pirellulaceae</taxon>
        <taxon>Stieleria</taxon>
    </lineage>
</organism>
<reference evidence="1 2" key="1">
    <citation type="submission" date="2019-02" db="EMBL/GenBank/DDBJ databases">
        <title>Planctomycetal bacteria perform biofilm scaping via a novel small molecule.</title>
        <authorList>
            <person name="Jeske O."/>
            <person name="Boedeker C."/>
            <person name="Wiegand S."/>
            <person name="Breitling P."/>
            <person name="Kallscheuer N."/>
            <person name="Jogler M."/>
            <person name="Rohde M."/>
            <person name="Petersen J."/>
            <person name="Medema M.H."/>
            <person name="Surup F."/>
            <person name="Jogler C."/>
        </authorList>
    </citation>
    <scope>NUCLEOTIDE SEQUENCE [LARGE SCALE GENOMIC DNA]</scope>
    <source>
        <strain evidence="1 2">Mal15</strain>
    </source>
</reference>
<protein>
    <submittedName>
        <fullName evidence="1">Uncharacterized protein</fullName>
    </submittedName>
</protein>
<accession>A0A5B9MFQ3</accession>
<proteinExistence type="predicted"/>
<sequence length="340" mass="37422">MRIVSQSLLLFVFSWFGAGIVVADAPEPKPGVIVRVSESWIQQELGASINEEMDVDTMLLGTHVVGKANTVGRIDADLEPCRESASIRINFSGRVSSKTNGYNGPVIIHSRCWTDFDASVVLRFDLENGVRREPVQINGETSSRTEGISTHRRLLSRMTKRVAAKRVAERREQTLRISRRRTLDRLAEHFQRHVDQQLAALDGSISFNSMPGWLKSILGNEHPQFWSSDDTLYAVLGASAADLDGERSVVAELAEVPLNGHADILIHRAWLEDRLGPMGNLLVGVNSAGSLFSTTPSSPLSVLVSMTKMRLVSRSDSSSQQSPWITIPVDPTTLLQLSGQ</sequence>
<dbReference type="AlphaFoldDB" id="A0A5B9MFQ3"/>
<evidence type="ECO:0000313" key="2">
    <source>
        <dbReference type="Proteomes" id="UP000321353"/>
    </source>
</evidence>